<dbReference type="EMBL" id="JADAQX010000076">
    <property type="protein sequence ID" value="KAF8822170.1"/>
    <property type="molecule type" value="Genomic_DNA"/>
</dbReference>
<comment type="caution">
    <text evidence="1">The sequence shown here is derived from an EMBL/GenBank/DDBJ whole genome shotgun (WGS) entry which is preliminary data.</text>
</comment>
<evidence type="ECO:0000313" key="2">
    <source>
        <dbReference type="Proteomes" id="UP000823046"/>
    </source>
</evidence>
<keyword evidence="2" id="KW-1185">Reference proteome</keyword>
<proteinExistence type="predicted"/>
<reference evidence="1 2" key="1">
    <citation type="journal article" date="2020" name="bioRxiv">
        <title>Metabolic contributions of an alphaproteobacterial endosymbiont in the apicomplexan Cardiosporidium cionae.</title>
        <authorList>
            <person name="Hunter E.S."/>
            <person name="Paight C.J."/>
            <person name="Lane C.E."/>
        </authorList>
    </citation>
    <scope>NUCLEOTIDE SEQUENCE [LARGE SCALE GENOMIC DNA]</scope>
    <source>
        <strain evidence="1">ESH_2018</strain>
    </source>
</reference>
<dbReference type="Proteomes" id="UP000823046">
    <property type="component" value="Unassembled WGS sequence"/>
</dbReference>
<accession>A0ABQ7JDT5</accession>
<name>A0ABQ7JDT5_9APIC</name>
<evidence type="ECO:0000313" key="1">
    <source>
        <dbReference type="EMBL" id="KAF8822170.1"/>
    </source>
</evidence>
<sequence>MFFTFGIPLIRSLLFVIGKAMLSSLNLRQCRNDILNLAISAHVGLDVRFILVLIHIFLCGVRKSDIGLILNKMSSFIRYSTLVPKALSHGAITSLFLRRIIVQGYSYSATFTSCATASRNFFFSTVPLLNCEKIESKKVEAPPPQTQNSHSIVLKQKIPKDFVKNTYLPHLEDQIASHTHILTPSQIVPLVCAYGALPEALRHSSLSSKLSEAIKFRISAFRVFECVRILHPMFKMQPNDTELFQSIADHLLATHLFKEISTLEIMGIFRIYSKLTQKIEGFIPALLPRLQEEVAKHDSIELCDILASIADHAHRSGTAKEGTLLDILLPEIERKYSETSLLHTITNLNSLCKLQIFHETFLERATIDFSDAFRIRNLPPKYIARLCWVYSRFGKLSRISHSLYPLIEGNIDKFNAIHFARLCQSLPEDTNILIRICASLQKNISKFSRSEFSAFFLGCVRRKFFPLNDGTVLSSVTELAESERKPLPNSADALIMDINREELRERCLGYLNVEHENFRREEICKLIFLLKSVPDYSYLLDHLPSSWLEIVEATVD</sequence>
<protein>
    <submittedName>
        <fullName evidence="1">Uncharacterized protein</fullName>
    </submittedName>
</protein>
<gene>
    <name evidence="1" type="ORF">IE077_000881</name>
</gene>
<organism evidence="1 2">
    <name type="scientific">Cardiosporidium cionae</name>
    <dbReference type="NCBI Taxonomy" id="476202"/>
    <lineage>
        <taxon>Eukaryota</taxon>
        <taxon>Sar</taxon>
        <taxon>Alveolata</taxon>
        <taxon>Apicomplexa</taxon>
        <taxon>Aconoidasida</taxon>
        <taxon>Nephromycida</taxon>
        <taxon>Cardiosporidium</taxon>
    </lineage>
</organism>